<name>A0A2T4B6Z7_9HYPO</name>
<feature type="region of interest" description="Disordered" evidence="1">
    <location>
        <begin position="100"/>
        <end position="133"/>
    </location>
</feature>
<reference evidence="4" key="1">
    <citation type="submission" date="2016-07" db="EMBL/GenBank/DDBJ databases">
        <title>Multiple horizontal gene transfer events from other fungi enriched the ability of initially mycotrophic Trichoderma (Ascomycota) to feed on dead plant biomass.</title>
        <authorList>
            <consortium name="DOE Joint Genome Institute"/>
            <person name="Atanasova L."/>
            <person name="Chenthamara K."/>
            <person name="Zhang J."/>
            <person name="Grujic M."/>
            <person name="Henrissat B."/>
            <person name="Kuo A."/>
            <person name="Aerts A."/>
            <person name="Salamov A."/>
            <person name="Lipzen A."/>
            <person name="Labutti K."/>
            <person name="Barry K."/>
            <person name="Miao Y."/>
            <person name="Rahimi M.J."/>
            <person name="Shen Q."/>
            <person name="Grigoriev I.V."/>
            <person name="Kubicek C.P."/>
            <person name="Druzhinina I.S."/>
        </authorList>
    </citation>
    <scope>NUCLEOTIDE SEQUENCE [LARGE SCALE GENOMIC DNA]</scope>
    <source>
        <strain evidence="4">TUCIM 6016</strain>
    </source>
</reference>
<dbReference type="AlphaFoldDB" id="A0A2T4B6Z7"/>
<dbReference type="GeneID" id="36605413"/>
<keyword evidence="2" id="KW-0812">Transmembrane</keyword>
<dbReference type="EMBL" id="KZ680215">
    <property type="protein sequence ID" value="PTB65058.1"/>
    <property type="molecule type" value="Genomic_DNA"/>
</dbReference>
<protein>
    <submittedName>
        <fullName evidence="3">Uncharacterized protein</fullName>
    </submittedName>
</protein>
<keyword evidence="2" id="KW-0472">Membrane</keyword>
<evidence type="ECO:0000313" key="3">
    <source>
        <dbReference type="EMBL" id="PTB65058.1"/>
    </source>
</evidence>
<evidence type="ECO:0000256" key="1">
    <source>
        <dbReference type="SAM" id="MobiDB-lite"/>
    </source>
</evidence>
<gene>
    <name evidence="3" type="ORF">BBK36DRAFT_1204065</name>
</gene>
<dbReference type="Proteomes" id="UP000241546">
    <property type="component" value="Unassembled WGS sequence"/>
</dbReference>
<evidence type="ECO:0000313" key="4">
    <source>
        <dbReference type="Proteomes" id="UP000241546"/>
    </source>
</evidence>
<accession>A0A2T4B6Z7</accession>
<feature type="compositionally biased region" description="Basic residues" evidence="1">
    <location>
        <begin position="100"/>
        <end position="119"/>
    </location>
</feature>
<dbReference type="OrthoDB" id="5151975at2759"/>
<evidence type="ECO:0000256" key="2">
    <source>
        <dbReference type="SAM" id="Phobius"/>
    </source>
</evidence>
<organism evidence="3 4">
    <name type="scientific">Trichoderma citrinoviride</name>
    <dbReference type="NCBI Taxonomy" id="58853"/>
    <lineage>
        <taxon>Eukaryota</taxon>
        <taxon>Fungi</taxon>
        <taxon>Dikarya</taxon>
        <taxon>Ascomycota</taxon>
        <taxon>Pezizomycotina</taxon>
        <taxon>Sordariomycetes</taxon>
        <taxon>Hypocreomycetidae</taxon>
        <taxon>Hypocreales</taxon>
        <taxon>Hypocreaceae</taxon>
        <taxon>Trichoderma</taxon>
    </lineage>
</organism>
<keyword evidence="4" id="KW-1185">Reference proteome</keyword>
<feature type="transmembrane region" description="Helical" evidence="2">
    <location>
        <begin position="68"/>
        <end position="92"/>
    </location>
</feature>
<sequence length="133" mass="14525">MYIPIHPAQPEALRRHVPTPAGYMQTYTNRNQGDTSIISAILQSTASLAQRRNSLIHRRSGSAAHTNLIIGLVVGFALAAFIIGVCVFLCCYGDSIRFSKRKHGHRRRSTSSKGSRHSKAREAEHTEGAAEGA</sequence>
<proteinExistence type="predicted"/>
<feature type="compositionally biased region" description="Basic and acidic residues" evidence="1">
    <location>
        <begin position="120"/>
        <end position="133"/>
    </location>
</feature>
<dbReference type="RefSeq" id="XP_024748378.1">
    <property type="nucleotide sequence ID" value="XM_024897295.1"/>
</dbReference>
<keyword evidence="2" id="KW-1133">Transmembrane helix</keyword>